<evidence type="ECO:0000313" key="3">
    <source>
        <dbReference type="EMBL" id="CUT16910.1"/>
    </source>
</evidence>
<dbReference type="PANTHER" id="PTHR11138:SF5">
    <property type="entry name" value="METHIONYL-TRNA FORMYLTRANSFERASE, MITOCHONDRIAL"/>
    <property type="match status" value="1"/>
</dbReference>
<dbReference type="GO" id="GO:0004479">
    <property type="term" value="F:methionyl-tRNA formyltransferase activity"/>
    <property type="evidence" value="ECO:0007669"/>
    <property type="project" value="TreeGrafter"/>
</dbReference>
<dbReference type="PANTHER" id="PTHR11138">
    <property type="entry name" value="METHIONYL-TRNA FORMYLTRANSFERASE"/>
    <property type="match status" value="1"/>
</dbReference>
<reference evidence="4" key="1">
    <citation type="submission" date="2015-11" db="EMBL/GenBank/DDBJ databases">
        <authorList>
            <person name="Seth-Smith H.M.B."/>
        </authorList>
    </citation>
    <scope>NUCLEOTIDE SEQUENCE [LARGE SCALE GENOMIC DNA]</scope>
    <source>
        <strain evidence="4">2013Ark11</strain>
    </source>
</reference>
<dbReference type="OrthoDB" id="9802815at2"/>
<gene>
    <name evidence="3" type="ORF">Ark11_0050</name>
</gene>
<dbReference type="AlphaFoldDB" id="A0A0S4LZI7"/>
<accession>A0A0S4LZI7</accession>
<sequence length="303" mass="34605">MSSAVVMAYGDIGSRCIKTLIEYNIKIKFVVTKEEPSYAGWFNNIVDESSLYNISVCNYAPHKNESLIEKIATISPDYLFIINFPEVLPTELFSMVRISSYHLHFSLLPYYKGHHPIQWSIINGEKQTGVTLSLTTGKINEFSIINQIPIPILSHDTSSDIEKKLTVSGEIILFQTMPHILKNSVVSHPITKDYGSHFRPLGTKDRQFHWHWDALRIHNLIRAFSPPHEGAFFDLENKLFWVQQSRLTNQHGKPGNYIYTDNRLIIFAGDGRGIEIISLACEEGTLPIEEWVCAHPNQCLFKS</sequence>
<organism evidence="3 4">
    <name type="scientific">Candidatus Ichthyocystis hellenicum</name>
    <dbReference type="NCBI Taxonomy" id="1561003"/>
    <lineage>
        <taxon>Bacteria</taxon>
        <taxon>Pseudomonadati</taxon>
        <taxon>Pseudomonadota</taxon>
        <taxon>Betaproteobacteria</taxon>
        <taxon>Burkholderiales</taxon>
        <taxon>Candidatus Ichthyocystis</taxon>
    </lineage>
</organism>
<evidence type="ECO:0000259" key="1">
    <source>
        <dbReference type="Pfam" id="PF00551"/>
    </source>
</evidence>
<evidence type="ECO:0000259" key="2">
    <source>
        <dbReference type="Pfam" id="PF02911"/>
    </source>
</evidence>
<dbReference type="Pfam" id="PF00551">
    <property type="entry name" value="Formyl_trans_N"/>
    <property type="match status" value="1"/>
</dbReference>
<keyword evidence="4" id="KW-1185">Reference proteome</keyword>
<dbReference type="Pfam" id="PF02911">
    <property type="entry name" value="Formyl_trans_C"/>
    <property type="match status" value="1"/>
</dbReference>
<proteinExistence type="predicted"/>
<name>A0A0S4LZI7_9BURK</name>
<dbReference type="InterPro" id="IPR036477">
    <property type="entry name" value="Formyl_transf_N_sf"/>
</dbReference>
<dbReference type="InterPro" id="IPR005793">
    <property type="entry name" value="Formyl_trans_C"/>
</dbReference>
<protein>
    <submittedName>
        <fullName evidence="3">Putative methionyl-tRNA formyltransferase</fullName>
    </submittedName>
</protein>
<dbReference type="STRING" id="1561003.Ark11_0050"/>
<dbReference type="SUPFAM" id="SSF53328">
    <property type="entry name" value="Formyltransferase"/>
    <property type="match status" value="1"/>
</dbReference>
<keyword evidence="3" id="KW-0808">Transferase</keyword>
<dbReference type="RefSeq" id="WP_092342436.1">
    <property type="nucleotide sequence ID" value="NZ_FLSL01000084.1"/>
</dbReference>
<dbReference type="InterPro" id="IPR002376">
    <property type="entry name" value="Formyl_transf_N"/>
</dbReference>
<dbReference type="EMBL" id="LN906597">
    <property type="protein sequence ID" value="CUT16910.1"/>
    <property type="molecule type" value="Genomic_DNA"/>
</dbReference>
<evidence type="ECO:0000313" key="4">
    <source>
        <dbReference type="Proteomes" id="UP000198651"/>
    </source>
</evidence>
<dbReference type="GO" id="GO:0005829">
    <property type="term" value="C:cytosol"/>
    <property type="evidence" value="ECO:0007669"/>
    <property type="project" value="TreeGrafter"/>
</dbReference>
<dbReference type="Gene3D" id="3.40.50.12230">
    <property type="match status" value="1"/>
</dbReference>
<feature type="domain" description="Formyl transferase N-terminal" evidence="1">
    <location>
        <begin position="60"/>
        <end position="175"/>
    </location>
</feature>
<feature type="domain" description="Formyl transferase C-terminal" evidence="2">
    <location>
        <begin position="203"/>
        <end position="293"/>
    </location>
</feature>
<dbReference type="InterPro" id="IPR011034">
    <property type="entry name" value="Formyl_transferase-like_C_sf"/>
</dbReference>
<dbReference type="SUPFAM" id="SSF50486">
    <property type="entry name" value="FMT C-terminal domain-like"/>
    <property type="match status" value="1"/>
</dbReference>
<dbReference type="Proteomes" id="UP000198651">
    <property type="component" value="Chromosome I"/>
</dbReference>